<protein>
    <submittedName>
        <fullName evidence="6">DNA-binding MarR family transcriptional regulator</fullName>
    </submittedName>
</protein>
<feature type="region of interest" description="Disordered" evidence="4">
    <location>
        <begin position="1"/>
        <end position="42"/>
    </location>
</feature>
<dbReference type="AlphaFoldDB" id="A0A852ZUD0"/>
<keyword evidence="7" id="KW-1185">Reference proteome</keyword>
<dbReference type="PRINTS" id="PR00598">
    <property type="entry name" value="HTHMARR"/>
</dbReference>
<evidence type="ECO:0000256" key="3">
    <source>
        <dbReference type="ARBA" id="ARBA00023163"/>
    </source>
</evidence>
<keyword evidence="1" id="KW-0805">Transcription regulation</keyword>
<dbReference type="InterPro" id="IPR023187">
    <property type="entry name" value="Tscrpt_reg_MarR-type_CS"/>
</dbReference>
<dbReference type="GO" id="GO:0003677">
    <property type="term" value="F:DNA binding"/>
    <property type="evidence" value="ECO:0007669"/>
    <property type="project" value="UniProtKB-KW"/>
</dbReference>
<evidence type="ECO:0000313" key="6">
    <source>
        <dbReference type="EMBL" id="NYI05505.1"/>
    </source>
</evidence>
<dbReference type="InterPro" id="IPR036390">
    <property type="entry name" value="WH_DNA-bd_sf"/>
</dbReference>
<organism evidence="6 7">
    <name type="scientific">Allostreptomyces psammosilenae</name>
    <dbReference type="NCBI Taxonomy" id="1892865"/>
    <lineage>
        <taxon>Bacteria</taxon>
        <taxon>Bacillati</taxon>
        <taxon>Actinomycetota</taxon>
        <taxon>Actinomycetes</taxon>
        <taxon>Kitasatosporales</taxon>
        <taxon>Streptomycetaceae</taxon>
        <taxon>Allostreptomyces</taxon>
    </lineage>
</organism>
<dbReference type="PROSITE" id="PS50995">
    <property type="entry name" value="HTH_MARR_2"/>
    <property type="match status" value="1"/>
</dbReference>
<dbReference type="PANTHER" id="PTHR42756">
    <property type="entry name" value="TRANSCRIPTIONAL REGULATOR, MARR"/>
    <property type="match status" value="1"/>
</dbReference>
<dbReference type="SMART" id="SM00347">
    <property type="entry name" value="HTH_MARR"/>
    <property type="match status" value="1"/>
</dbReference>
<dbReference type="RefSeq" id="WP_179814235.1">
    <property type="nucleotide sequence ID" value="NZ_JACBZD010000001.1"/>
</dbReference>
<dbReference type="InterPro" id="IPR036388">
    <property type="entry name" value="WH-like_DNA-bd_sf"/>
</dbReference>
<dbReference type="InterPro" id="IPR000835">
    <property type="entry name" value="HTH_MarR-typ"/>
</dbReference>
<dbReference type="GO" id="GO:0003700">
    <property type="term" value="F:DNA-binding transcription factor activity"/>
    <property type="evidence" value="ECO:0007669"/>
    <property type="project" value="InterPro"/>
</dbReference>
<evidence type="ECO:0000259" key="5">
    <source>
        <dbReference type="PROSITE" id="PS50995"/>
    </source>
</evidence>
<name>A0A852ZUD0_9ACTN</name>
<comment type="caution">
    <text evidence="6">The sequence shown here is derived from an EMBL/GenBank/DDBJ whole genome shotgun (WGS) entry which is preliminary data.</text>
</comment>
<keyword evidence="3" id="KW-0804">Transcription</keyword>
<dbReference type="PROSITE" id="PS01117">
    <property type="entry name" value="HTH_MARR_1"/>
    <property type="match status" value="1"/>
</dbReference>
<dbReference type="EMBL" id="JACBZD010000001">
    <property type="protein sequence ID" value="NYI05505.1"/>
    <property type="molecule type" value="Genomic_DNA"/>
</dbReference>
<evidence type="ECO:0000313" key="7">
    <source>
        <dbReference type="Proteomes" id="UP000567795"/>
    </source>
</evidence>
<dbReference type="Gene3D" id="1.10.10.10">
    <property type="entry name" value="Winged helix-like DNA-binding domain superfamily/Winged helix DNA-binding domain"/>
    <property type="match status" value="1"/>
</dbReference>
<dbReference type="Proteomes" id="UP000567795">
    <property type="component" value="Unassembled WGS sequence"/>
</dbReference>
<evidence type="ECO:0000256" key="2">
    <source>
        <dbReference type="ARBA" id="ARBA00023125"/>
    </source>
</evidence>
<accession>A0A852ZUD0</accession>
<evidence type="ECO:0000256" key="1">
    <source>
        <dbReference type="ARBA" id="ARBA00023015"/>
    </source>
</evidence>
<feature type="domain" description="HTH marR-type" evidence="5">
    <location>
        <begin position="54"/>
        <end position="192"/>
    </location>
</feature>
<feature type="region of interest" description="Disordered" evidence="4">
    <location>
        <begin position="197"/>
        <end position="217"/>
    </location>
</feature>
<dbReference type="Pfam" id="PF01047">
    <property type="entry name" value="MarR"/>
    <property type="match status" value="1"/>
</dbReference>
<proteinExistence type="predicted"/>
<reference evidence="6 7" key="1">
    <citation type="submission" date="2020-07" db="EMBL/GenBank/DDBJ databases">
        <title>Sequencing the genomes of 1000 actinobacteria strains.</title>
        <authorList>
            <person name="Klenk H.-P."/>
        </authorList>
    </citation>
    <scope>NUCLEOTIDE SEQUENCE [LARGE SCALE GENOMIC DNA]</scope>
    <source>
        <strain evidence="6 7">DSM 42178</strain>
    </source>
</reference>
<dbReference type="InterPro" id="IPR011991">
    <property type="entry name" value="ArsR-like_HTH"/>
</dbReference>
<gene>
    <name evidence="6" type="ORF">FHU37_002448</name>
</gene>
<dbReference type="PANTHER" id="PTHR42756:SF1">
    <property type="entry name" value="TRANSCRIPTIONAL REPRESSOR OF EMRAB OPERON"/>
    <property type="match status" value="1"/>
</dbReference>
<keyword evidence="2 6" id="KW-0238">DNA-binding</keyword>
<dbReference type="CDD" id="cd00090">
    <property type="entry name" value="HTH_ARSR"/>
    <property type="match status" value="1"/>
</dbReference>
<dbReference type="SUPFAM" id="SSF46785">
    <property type="entry name" value="Winged helix' DNA-binding domain"/>
    <property type="match status" value="1"/>
</dbReference>
<evidence type="ECO:0000256" key="4">
    <source>
        <dbReference type="SAM" id="MobiDB-lite"/>
    </source>
</evidence>
<sequence>MNQLPSEVSVAATVDGAAPDAPARDLAEPSPSSTGDAEPLADAVDEAVVAPADEAPVDETVVGVERELSYLVKRALRSVPKATDNESDRSRYPLVAHLGAHGPMRMSDLAEYFALDKSTISRQVHHLEADGLIERTVDHEDRRAYLLALTERGREALRTWRRARHRFLGDMLRDWPEQDRREFARLLARFNESMEQCQVAAGQPQPVDGLPTPPPAG</sequence>